<reference evidence="2 3" key="1">
    <citation type="journal article" date="2024" name="Nat. Commun.">
        <title>Phylogenomics reveals the evolutionary origins of lichenization in chlorophyte algae.</title>
        <authorList>
            <person name="Puginier C."/>
            <person name="Libourel C."/>
            <person name="Otte J."/>
            <person name="Skaloud P."/>
            <person name="Haon M."/>
            <person name="Grisel S."/>
            <person name="Petersen M."/>
            <person name="Berrin J.G."/>
            <person name="Delaux P.M."/>
            <person name="Dal Grande F."/>
            <person name="Keller J."/>
        </authorList>
    </citation>
    <scope>NUCLEOTIDE SEQUENCE [LARGE SCALE GENOMIC DNA]</scope>
    <source>
        <strain evidence="2 3">SAG 245.80</strain>
    </source>
</reference>
<evidence type="ECO:0000313" key="3">
    <source>
        <dbReference type="Proteomes" id="UP001445335"/>
    </source>
</evidence>
<dbReference type="EMBL" id="JALJOU010000033">
    <property type="protein sequence ID" value="KAK9834206.1"/>
    <property type="molecule type" value="Genomic_DNA"/>
</dbReference>
<accession>A0AAW1RM03</accession>
<dbReference type="AlphaFoldDB" id="A0AAW1RM03"/>
<comment type="caution">
    <text evidence="2">The sequence shown here is derived from an EMBL/GenBank/DDBJ whole genome shotgun (WGS) entry which is preliminary data.</text>
</comment>
<evidence type="ECO:0000313" key="2">
    <source>
        <dbReference type="EMBL" id="KAK9834206.1"/>
    </source>
</evidence>
<proteinExistence type="predicted"/>
<feature type="region of interest" description="Disordered" evidence="1">
    <location>
        <begin position="1"/>
        <end position="22"/>
    </location>
</feature>
<sequence length="89" mass="9122">MAFRWGTTASSSTGQGAGSTPVLDPRMCERASLFRVCSHQATGVDLCAAVANGSLQAHAKLYGRGVTCCHLDALATADGALLATRAARL</sequence>
<dbReference type="Proteomes" id="UP001445335">
    <property type="component" value="Unassembled WGS sequence"/>
</dbReference>
<feature type="compositionally biased region" description="Low complexity" evidence="1">
    <location>
        <begin position="1"/>
        <end position="20"/>
    </location>
</feature>
<evidence type="ECO:0000256" key="1">
    <source>
        <dbReference type="SAM" id="MobiDB-lite"/>
    </source>
</evidence>
<name>A0AAW1RM03_9CHLO</name>
<gene>
    <name evidence="2" type="ORF">WJX81_008426</name>
</gene>
<protein>
    <submittedName>
        <fullName evidence="2">Uncharacterized protein</fullName>
    </submittedName>
</protein>
<keyword evidence="3" id="KW-1185">Reference proteome</keyword>
<organism evidence="2 3">
    <name type="scientific">Elliptochloris bilobata</name>
    <dbReference type="NCBI Taxonomy" id="381761"/>
    <lineage>
        <taxon>Eukaryota</taxon>
        <taxon>Viridiplantae</taxon>
        <taxon>Chlorophyta</taxon>
        <taxon>core chlorophytes</taxon>
        <taxon>Trebouxiophyceae</taxon>
        <taxon>Trebouxiophyceae incertae sedis</taxon>
        <taxon>Elliptochloris clade</taxon>
        <taxon>Elliptochloris</taxon>
    </lineage>
</organism>